<dbReference type="Pfam" id="PF04186">
    <property type="entry name" value="FxsA"/>
    <property type="match status" value="1"/>
</dbReference>
<dbReference type="OrthoDB" id="9792788at2"/>
<dbReference type="Proteomes" id="UP000243807">
    <property type="component" value="Chromosome"/>
</dbReference>
<keyword evidence="1" id="KW-1133">Transmembrane helix</keyword>
<dbReference type="PANTHER" id="PTHR35335">
    <property type="entry name" value="UPF0716 PROTEIN FXSA"/>
    <property type="match status" value="1"/>
</dbReference>
<dbReference type="KEGG" id="afy:BW247_02615"/>
<organism evidence="2 3">
    <name type="scientific">Acidihalobacter ferrooxydans</name>
    <dbReference type="NCBI Taxonomy" id="1765967"/>
    <lineage>
        <taxon>Bacteria</taxon>
        <taxon>Pseudomonadati</taxon>
        <taxon>Pseudomonadota</taxon>
        <taxon>Gammaproteobacteria</taxon>
        <taxon>Chromatiales</taxon>
        <taxon>Ectothiorhodospiraceae</taxon>
        <taxon>Acidihalobacter</taxon>
    </lineage>
</organism>
<name>A0A1P8UE53_9GAMM</name>
<feature type="transmembrane region" description="Helical" evidence="1">
    <location>
        <begin position="29"/>
        <end position="49"/>
    </location>
</feature>
<dbReference type="PANTHER" id="PTHR35335:SF1">
    <property type="entry name" value="UPF0716 PROTEIN FXSA"/>
    <property type="match status" value="1"/>
</dbReference>
<gene>
    <name evidence="2" type="ORF">BW247_02615</name>
</gene>
<dbReference type="GO" id="GO:0016020">
    <property type="term" value="C:membrane"/>
    <property type="evidence" value="ECO:0007669"/>
    <property type="project" value="InterPro"/>
</dbReference>
<keyword evidence="1" id="KW-0472">Membrane</keyword>
<keyword evidence="1" id="KW-0812">Transmembrane</keyword>
<dbReference type="NCBIfam" id="NF008528">
    <property type="entry name" value="PRK11463.1-2"/>
    <property type="match status" value="1"/>
</dbReference>
<dbReference type="EMBL" id="CP019434">
    <property type="protein sequence ID" value="APZ42125.1"/>
    <property type="molecule type" value="Genomic_DNA"/>
</dbReference>
<reference evidence="2 3" key="1">
    <citation type="submission" date="2017-01" db="EMBL/GenBank/DDBJ databases">
        <title>Draft sequence of Acidihalobacter ferrooxidans strain DSM 14175 (strain V8).</title>
        <authorList>
            <person name="Khaleque H.N."/>
            <person name="Ramsay J.P."/>
            <person name="Murphy R.J.T."/>
            <person name="Kaksonen A.H."/>
            <person name="Boxall N.J."/>
            <person name="Watkin E.L.J."/>
        </authorList>
    </citation>
    <scope>NUCLEOTIDE SEQUENCE [LARGE SCALE GENOMIC DNA]</scope>
    <source>
        <strain evidence="2 3">V8</strain>
    </source>
</reference>
<evidence type="ECO:0000256" key="1">
    <source>
        <dbReference type="SAM" id="Phobius"/>
    </source>
</evidence>
<feature type="transmembrane region" description="Helical" evidence="1">
    <location>
        <begin position="78"/>
        <end position="100"/>
    </location>
</feature>
<accession>A0A1P8UE53</accession>
<dbReference type="InterPro" id="IPR007313">
    <property type="entry name" value="FxsA"/>
</dbReference>
<protein>
    <recommendedName>
        <fullName evidence="4">Exlusion protein FxsA</fullName>
    </recommendedName>
</protein>
<proteinExistence type="predicted"/>
<dbReference type="STRING" id="1765967.BW247_02615"/>
<keyword evidence="3" id="KW-1185">Reference proteome</keyword>
<dbReference type="AlphaFoldDB" id="A0A1P8UE53"/>
<evidence type="ECO:0000313" key="2">
    <source>
        <dbReference type="EMBL" id="APZ42125.1"/>
    </source>
</evidence>
<evidence type="ECO:0008006" key="4">
    <source>
        <dbReference type="Google" id="ProtNLM"/>
    </source>
</evidence>
<sequence>MRLFPFIALSLLVFPLVELYLLIEVGMLIGALPTLLLVVGTAALGLWLLRLQGLQNYRRMQQCIARGEVPAQEMVEGVVMMVGAVLLLLPGLITDVLGLLCLTPPVRRVIVAKWLRRTQIRVNTMQQAQGGRVYDAEYRNLPPDKRP</sequence>
<dbReference type="RefSeq" id="WP_076835549.1">
    <property type="nucleotide sequence ID" value="NZ_CP019434.1"/>
</dbReference>
<evidence type="ECO:0000313" key="3">
    <source>
        <dbReference type="Proteomes" id="UP000243807"/>
    </source>
</evidence>